<dbReference type="SUPFAM" id="SSF56436">
    <property type="entry name" value="C-type lectin-like"/>
    <property type="match status" value="1"/>
</dbReference>
<evidence type="ECO:0000256" key="1">
    <source>
        <dbReference type="SAM" id="MobiDB-lite"/>
    </source>
</evidence>
<accession>A0ABT2NEC9</accession>
<sequence>MRGGSWNNNPRNCRCANRNNNTRDNKNNNLGFRVVAPSTLQPARIAQWELG</sequence>
<reference evidence="3 4" key="1">
    <citation type="journal article" date="2022" name="Front. Microbiol.">
        <title>High genomic differentiation and limited gene flow indicate recent cryptic speciation within the genus Laspinema (cyanobacteria).</title>
        <authorList>
            <person name="Stanojkovic A."/>
            <person name="Skoupy S."/>
            <person name="Skaloud P."/>
            <person name="Dvorak P."/>
        </authorList>
    </citation>
    <scope>NUCLEOTIDE SEQUENCE [LARGE SCALE GENOMIC DNA]</scope>
    <source>
        <strain evidence="3 4">D3b</strain>
    </source>
</reference>
<evidence type="ECO:0000313" key="4">
    <source>
        <dbReference type="Proteomes" id="UP001525961"/>
    </source>
</evidence>
<evidence type="ECO:0000313" key="3">
    <source>
        <dbReference type="EMBL" id="MCT7981057.1"/>
    </source>
</evidence>
<dbReference type="Proteomes" id="UP001525961">
    <property type="component" value="Unassembled WGS sequence"/>
</dbReference>
<feature type="compositionally biased region" description="Low complexity" evidence="1">
    <location>
        <begin position="7"/>
        <end position="20"/>
    </location>
</feature>
<dbReference type="InterPro" id="IPR005532">
    <property type="entry name" value="SUMF_dom"/>
</dbReference>
<dbReference type="InterPro" id="IPR016187">
    <property type="entry name" value="CTDL_fold"/>
</dbReference>
<dbReference type="InterPro" id="IPR042095">
    <property type="entry name" value="SUMF_sf"/>
</dbReference>
<evidence type="ECO:0000259" key="2">
    <source>
        <dbReference type="Pfam" id="PF03781"/>
    </source>
</evidence>
<dbReference type="RefSeq" id="WP_261201558.1">
    <property type="nucleotide sequence ID" value="NZ_JAMXFA010000051.1"/>
</dbReference>
<gene>
    <name evidence="3" type="ORF">NG792_25345</name>
</gene>
<comment type="caution">
    <text evidence="3">The sequence shown here is derived from an EMBL/GenBank/DDBJ whole genome shotgun (WGS) entry which is preliminary data.</text>
</comment>
<feature type="region of interest" description="Disordered" evidence="1">
    <location>
        <begin position="1"/>
        <end position="30"/>
    </location>
</feature>
<dbReference type="EMBL" id="JAMXFA010000051">
    <property type="protein sequence ID" value="MCT7981057.1"/>
    <property type="molecule type" value="Genomic_DNA"/>
</dbReference>
<dbReference type="Gene3D" id="3.90.1580.10">
    <property type="entry name" value="paralog of FGE (formylglycine-generating enzyme)"/>
    <property type="match status" value="1"/>
</dbReference>
<organism evidence="3 4">
    <name type="scientific">Laspinema olomoucense D3b</name>
    <dbReference type="NCBI Taxonomy" id="2953688"/>
    <lineage>
        <taxon>Bacteria</taxon>
        <taxon>Bacillati</taxon>
        <taxon>Cyanobacteriota</taxon>
        <taxon>Cyanophyceae</taxon>
        <taxon>Oscillatoriophycideae</taxon>
        <taxon>Oscillatoriales</taxon>
        <taxon>Laspinemataceae</taxon>
        <taxon>Laspinema</taxon>
        <taxon>Laspinema olomoucense</taxon>
    </lineage>
</organism>
<keyword evidence="4" id="KW-1185">Reference proteome</keyword>
<proteinExistence type="predicted"/>
<dbReference type="Pfam" id="PF03781">
    <property type="entry name" value="FGE-sulfatase"/>
    <property type="match status" value="1"/>
</dbReference>
<feature type="domain" description="Sulfatase-modifying factor enzyme-like" evidence="2">
    <location>
        <begin position="1"/>
        <end position="35"/>
    </location>
</feature>
<name>A0ABT2NEC9_9CYAN</name>
<protein>
    <submittedName>
        <fullName evidence="3">SUMF1/EgtB/PvdO family nonheme iron enzyme</fullName>
    </submittedName>
</protein>